<dbReference type="NCBIfam" id="TIGR00196">
    <property type="entry name" value="yjeF_cterm"/>
    <property type="match status" value="1"/>
</dbReference>
<keyword evidence="23" id="KW-1185">Reference proteome</keyword>
<comment type="catalytic activity">
    <reaction evidence="15 17 19">
        <text>(6S)-NADHX + ADP = AMP + phosphate + NADH + H(+)</text>
        <dbReference type="Rhea" id="RHEA:32223"/>
        <dbReference type="ChEBI" id="CHEBI:15378"/>
        <dbReference type="ChEBI" id="CHEBI:43474"/>
        <dbReference type="ChEBI" id="CHEBI:57945"/>
        <dbReference type="ChEBI" id="CHEBI:64074"/>
        <dbReference type="ChEBI" id="CHEBI:456215"/>
        <dbReference type="ChEBI" id="CHEBI:456216"/>
        <dbReference type="EC" id="4.2.1.136"/>
    </reaction>
</comment>
<evidence type="ECO:0000256" key="10">
    <source>
        <dbReference type="ARBA" id="ARBA00023027"/>
    </source>
</evidence>
<sequence>MKILTPKQTRELDQFTIDHEPIASIDLMERAAQKCMDWIISNIDASSYYIFCGTGNNGGDGLAITRMLDPFPYNKKAFLIHFSDKLSKDAKLNYKHLKKTDAACLSQIDFLEDIDFNQIEPDAIIIDAIFGSGLNRPVEGLAKLVIEKINELPNKVISIDIPSGLMAEYDESYAGSPAIIKADITLTFQTPKLSFLLPENSQFVGHWHVLDIGLLAEYIEEQKETHVLVEKDYITSIYKHRLQHSHKGNYGHALLIAGCYGKMGAAILASKGCLKAGVGLLTVHVPHWGYNIIQSSVPEAMASIDRSEMIFTEFPELNGFNAIAIGPGLNKKKNSVVAFENMLSKIEHHSLVVDADGLNILSENKHLLNKLPQQTILTPHPKEFERLAGSWKNDMHRLKILKDFCQQYQVITVLKGAYTVTCMPDGRCYFNTTGNPGMATAGSGDVLTGIILALLAQNYPPDKAATLAVYLHGKAGDKALLQESKESLIASDIIRNLGNAFKSLN</sequence>
<dbReference type="STRING" id="869213.GCA_000517085_04523"/>
<dbReference type="GO" id="GO:0046872">
    <property type="term" value="F:metal ion binding"/>
    <property type="evidence" value="ECO:0007669"/>
    <property type="project" value="UniProtKB-UniRule"/>
</dbReference>
<evidence type="ECO:0000256" key="4">
    <source>
        <dbReference type="ARBA" id="ARBA00009524"/>
    </source>
</evidence>
<comment type="similarity">
    <text evidence="17">Belongs to the NnrD/CARKD family.</text>
</comment>
<keyword evidence="12 17" id="KW-0456">Lyase</keyword>
<feature type="binding site" evidence="18">
    <location>
        <position position="57"/>
    </location>
    <ligand>
        <name>K(+)</name>
        <dbReference type="ChEBI" id="CHEBI:29103"/>
    </ligand>
</feature>
<keyword evidence="7 17" id="KW-0067">ATP-binding</keyword>
<comment type="similarity">
    <text evidence="18">Belongs to the NnrE/AIBP family.</text>
</comment>
<dbReference type="GO" id="GO:0052856">
    <property type="term" value="F:NAD(P)HX epimerase activity"/>
    <property type="evidence" value="ECO:0007669"/>
    <property type="project" value="UniProtKB-UniRule"/>
</dbReference>
<dbReference type="GO" id="GO:0110051">
    <property type="term" value="P:metabolite repair"/>
    <property type="evidence" value="ECO:0007669"/>
    <property type="project" value="TreeGrafter"/>
</dbReference>
<feature type="domain" description="YjeF N-terminal" evidence="21">
    <location>
        <begin position="9"/>
        <end position="220"/>
    </location>
</feature>
<protein>
    <recommendedName>
        <fullName evidence="19">Bifunctional NAD(P)H-hydrate repair enzyme</fullName>
    </recommendedName>
    <alternativeName>
        <fullName evidence="19">Nicotinamide nucleotide repair protein</fullName>
    </alternativeName>
    <domain>
        <recommendedName>
            <fullName evidence="19">ADP-dependent (S)-NAD(P)H-hydrate dehydratase</fullName>
            <ecNumber evidence="19">4.2.1.136</ecNumber>
        </recommendedName>
        <alternativeName>
            <fullName evidence="19">ADP-dependent NAD(P)HX dehydratase</fullName>
        </alternativeName>
    </domain>
    <domain>
        <recommendedName>
            <fullName evidence="19">NAD(P)H-hydrate epimerase</fullName>
            <ecNumber evidence="19">5.1.99.6</ecNumber>
        </recommendedName>
    </domain>
</protein>
<dbReference type="InterPro" id="IPR036652">
    <property type="entry name" value="YjeF_N_dom_sf"/>
</dbReference>
<evidence type="ECO:0000256" key="8">
    <source>
        <dbReference type="ARBA" id="ARBA00022857"/>
    </source>
</evidence>
<feature type="binding site" evidence="17">
    <location>
        <position position="265"/>
    </location>
    <ligand>
        <name>(6S)-NADPHX</name>
        <dbReference type="ChEBI" id="CHEBI:64076"/>
    </ligand>
</feature>
<evidence type="ECO:0000256" key="13">
    <source>
        <dbReference type="ARBA" id="ARBA00023268"/>
    </source>
</evidence>
<evidence type="ECO:0000256" key="9">
    <source>
        <dbReference type="ARBA" id="ARBA00022958"/>
    </source>
</evidence>
<dbReference type="Proteomes" id="UP000019402">
    <property type="component" value="Unassembled WGS sequence"/>
</dbReference>
<gene>
    <name evidence="17" type="primary">nnrD</name>
    <name evidence="18" type="synonym">nnrE</name>
    <name evidence="22" type="ORF">JCM21142_124</name>
</gene>
<evidence type="ECO:0000256" key="14">
    <source>
        <dbReference type="ARBA" id="ARBA00025153"/>
    </source>
</evidence>
<evidence type="ECO:0000256" key="19">
    <source>
        <dbReference type="PIRNR" id="PIRNR017184"/>
    </source>
</evidence>
<feature type="binding site" evidence="18">
    <location>
        <position position="127"/>
    </location>
    <ligand>
        <name>K(+)</name>
        <dbReference type="ChEBI" id="CHEBI:29103"/>
    </ligand>
</feature>
<dbReference type="PROSITE" id="PS51383">
    <property type="entry name" value="YJEF_C_3"/>
    <property type="match status" value="1"/>
</dbReference>
<dbReference type="eggNOG" id="COG0062">
    <property type="taxonomic scope" value="Bacteria"/>
</dbReference>
<keyword evidence="6 17" id="KW-0547">Nucleotide-binding</keyword>
<keyword evidence="8 17" id="KW-0521">NADP</keyword>
<feature type="binding site" evidence="17">
    <location>
        <position position="444"/>
    </location>
    <ligand>
        <name>AMP</name>
        <dbReference type="ChEBI" id="CHEBI:456215"/>
    </ligand>
</feature>
<evidence type="ECO:0000256" key="2">
    <source>
        <dbReference type="ARBA" id="ARBA00000909"/>
    </source>
</evidence>
<feature type="binding site" evidence="17">
    <location>
        <position position="328"/>
    </location>
    <ligand>
        <name>(6S)-NADPHX</name>
        <dbReference type="ChEBI" id="CHEBI:64076"/>
    </ligand>
</feature>
<comment type="cofactor">
    <cofactor evidence="17">
        <name>Mg(2+)</name>
        <dbReference type="ChEBI" id="CHEBI:18420"/>
    </cofactor>
</comment>
<comment type="function">
    <text evidence="14 19">Bifunctional enzyme that catalyzes the epimerization of the S- and R-forms of NAD(P)HX and the dehydration of the S-form of NAD(P)HX at the expense of ADP, which is converted to AMP. This allows the repair of both epimers of NAD(P)HX, a damaged form of NAD(P)H that is a result of enzymatic or heat-dependent hydration.</text>
</comment>
<comment type="catalytic activity">
    <reaction evidence="1 18 19">
        <text>(6R)-NADHX = (6S)-NADHX</text>
        <dbReference type="Rhea" id="RHEA:32215"/>
        <dbReference type="ChEBI" id="CHEBI:64074"/>
        <dbReference type="ChEBI" id="CHEBI:64075"/>
        <dbReference type="EC" id="5.1.99.6"/>
    </reaction>
</comment>
<comment type="caution">
    <text evidence="18">Lacks conserved residue(s) required for the propagation of feature annotation.</text>
</comment>
<evidence type="ECO:0000313" key="22">
    <source>
        <dbReference type="EMBL" id="GAF01516.1"/>
    </source>
</evidence>
<dbReference type="PANTHER" id="PTHR12592:SF0">
    <property type="entry name" value="ATP-DEPENDENT (S)-NAD(P)H-HYDRATE DEHYDRATASE"/>
    <property type="match status" value="1"/>
</dbReference>
<evidence type="ECO:0000259" key="20">
    <source>
        <dbReference type="PROSITE" id="PS51383"/>
    </source>
</evidence>
<dbReference type="CDD" id="cd01171">
    <property type="entry name" value="YXKO-related"/>
    <property type="match status" value="1"/>
</dbReference>
<evidence type="ECO:0000256" key="12">
    <source>
        <dbReference type="ARBA" id="ARBA00023239"/>
    </source>
</evidence>
<dbReference type="GO" id="GO:0052855">
    <property type="term" value="F:ADP-dependent NAD(P)H-hydrate dehydratase activity"/>
    <property type="evidence" value="ECO:0007669"/>
    <property type="project" value="UniProtKB-UniRule"/>
</dbReference>
<keyword evidence="9 18" id="KW-0630">Potassium</keyword>
<evidence type="ECO:0000256" key="17">
    <source>
        <dbReference type="HAMAP-Rule" id="MF_01965"/>
    </source>
</evidence>
<proteinExistence type="inferred from homology"/>
<evidence type="ECO:0000256" key="3">
    <source>
        <dbReference type="ARBA" id="ARBA00006001"/>
    </source>
</evidence>
<dbReference type="HAMAP" id="MF_01966">
    <property type="entry name" value="NADHX_epimerase"/>
    <property type="match status" value="1"/>
</dbReference>
<evidence type="ECO:0000256" key="7">
    <source>
        <dbReference type="ARBA" id="ARBA00022840"/>
    </source>
</evidence>
<dbReference type="SUPFAM" id="SSF53613">
    <property type="entry name" value="Ribokinase-like"/>
    <property type="match status" value="1"/>
</dbReference>
<dbReference type="Gene3D" id="3.40.50.10260">
    <property type="entry name" value="YjeF N-terminal domain"/>
    <property type="match status" value="1"/>
</dbReference>
<comment type="catalytic activity">
    <reaction evidence="16 17 19">
        <text>(6S)-NADPHX + ADP = AMP + phosphate + NADPH + H(+)</text>
        <dbReference type="Rhea" id="RHEA:32235"/>
        <dbReference type="ChEBI" id="CHEBI:15378"/>
        <dbReference type="ChEBI" id="CHEBI:43474"/>
        <dbReference type="ChEBI" id="CHEBI:57783"/>
        <dbReference type="ChEBI" id="CHEBI:64076"/>
        <dbReference type="ChEBI" id="CHEBI:456215"/>
        <dbReference type="ChEBI" id="CHEBI:456216"/>
        <dbReference type="EC" id="4.2.1.136"/>
    </reaction>
</comment>
<dbReference type="OrthoDB" id="9806925at2"/>
<comment type="function">
    <text evidence="17">Catalyzes the dehydration of the S-form of NAD(P)HX at the expense of ADP, which is converted to AMP. Together with NAD(P)HX epimerase, which catalyzes the epimerization of the S- and R-forms, the enzyme allows the repair of both epimers of NAD(P)HX, a damaged form of NAD(P)H that is a result of enzymatic or heat-dependent hydration.</text>
</comment>
<evidence type="ECO:0000313" key="23">
    <source>
        <dbReference type="Proteomes" id="UP000019402"/>
    </source>
</evidence>
<dbReference type="PIRSF" id="PIRSF017184">
    <property type="entry name" value="Nnr"/>
    <property type="match status" value="1"/>
</dbReference>
<feature type="binding site" evidence="17">
    <location>
        <position position="380"/>
    </location>
    <ligand>
        <name>(6S)-NADPHX</name>
        <dbReference type="ChEBI" id="CHEBI:64076"/>
    </ligand>
</feature>
<dbReference type="EC" id="5.1.99.6" evidence="19"/>
<dbReference type="RefSeq" id="WP_027473726.1">
    <property type="nucleotide sequence ID" value="NZ_BAMD01000001.1"/>
</dbReference>
<evidence type="ECO:0000256" key="11">
    <source>
        <dbReference type="ARBA" id="ARBA00023235"/>
    </source>
</evidence>
<keyword evidence="5 18" id="KW-0479">Metal-binding</keyword>
<evidence type="ECO:0000256" key="6">
    <source>
        <dbReference type="ARBA" id="ARBA00022741"/>
    </source>
</evidence>
<dbReference type="AlphaFoldDB" id="W7YAX3"/>
<dbReference type="Pfam" id="PF03853">
    <property type="entry name" value="YjeF_N"/>
    <property type="match status" value="1"/>
</dbReference>
<evidence type="ECO:0000256" key="18">
    <source>
        <dbReference type="HAMAP-Rule" id="MF_01966"/>
    </source>
</evidence>
<organism evidence="22 23">
    <name type="scientific">Saccharicrinis fermentans DSM 9555 = JCM 21142</name>
    <dbReference type="NCBI Taxonomy" id="869213"/>
    <lineage>
        <taxon>Bacteria</taxon>
        <taxon>Pseudomonadati</taxon>
        <taxon>Bacteroidota</taxon>
        <taxon>Bacteroidia</taxon>
        <taxon>Marinilabiliales</taxon>
        <taxon>Marinilabiliaceae</taxon>
        <taxon>Saccharicrinis</taxon>
    </lineage>
</organism>
<comment type="similarity">
    <text evidence="4 19">In the C-terminal section; belongs to the NnrD/CARKD family.</text>
</comment>
<name>W7YAX3_9BACT</name>
<reference evidence="22 23" key="1">
    <citation type="journal article" date="2014" name="Genome Announc.">
        <title>Draft Genome Sequence of Cytophaga fermentans JCM 21142T, a Facultative Anaerobe Isolated from Marine Mud.</title>
        <authorList>
            <person name="Starns D."/>
            <person name="Oshima K."/>
            <person name="Suda W."/>
            <person name="Iino T."/>
            <person name="Yuki M."/>
            <person name="Inoue J."/>
            <person name="Kitamura K."/>
            <person name="Iida T."/>
            <person name="Darby A."/>
            <person name="Hattori M."/>
            <person name="Ohkuma M."/>
        </authorList>
    </citation>
    <scope>NUCLEOTIDE SEQUENCE [LARGE SCALE GENOMIC DNA]</scope>
    <source>
        <strain evidence="22 23">JCM 21142</strain>
    </source>
</reference>
<dbReference type="Pfam" id="PF01256">
    <property type="entry name" value="Carb_kinase"/>
    <property type="match status" value="1"/>
</dbReference>
<evidence type="ECO:0000256" key="5">
    <source>
        <dbReference type="ARBA" id="ARBA00022723"/>
    </source>
</evidence>
<dbReference type="InterPro" id="IPR030677">
    <property type="entry name" value="Nnr"/>
</dbReference>
<evidence type="ECO:0000256" key="15">
    <source>
        <dbReference type="ARBA" id="ARBA00048238"/>
    </source>
</evidence>
<feature type="binding site" evidence="17">
    <location>
        <position position="445"/>
    </location>
    <ligand>
        <name>(6S)-NADPHX</name>
        <dbReference type="ChEBI" id="CHEBI:64076"/>
    </ligand>
</feature>
<keyword evidence="13" id="KW-0511">Multifunctional enzyme</keyword>
<accession>W7YAX3</accession>
<keyword evidence="10 17" id="KW-0520">NAD</keyword>
<dbReference type="InterPro" id="IPR017953">
    <property type="entry name" value="Carbohydrate_kinase_pred_CS"/>
</dbReference>
<dbReference type="InterPro" id="IPR000631">
    <property type="entry name" value="CARKD"/>
</dbReference>
<dbReference type="InterPro" id="IPR029056">
    <property type="entry name" value="Ribokinase-like"/>
</dbReference>
<dbReference type="InterPro" id="IPR004443">
    <property type="entry name" value="YjeF_N_dom"/>
</dbReference>
<comment type="catalytic activity">
    <reaction evidence="2 18 19">
        <text>(6R)-NADPHX = (6S)-NADPHX</text>
        <dbReference type="Rhea" id="RHEA:32227"/>
        <dbReference type="ChEBI" id="CHEBI:64076"/>
        <dbReference type="ChEBI" id="CHEBI:64077"/>
        <dbReference type="EC" id="5.1.99.6"/>
    </reaction>
</comment>
<dbReference type="HAMAP" id="MF_01965">
    <property type="entry name" value="NADHX_dehydratase"/>
    <property type="match status" value="1"/>
</dbReference>
<dbReference type="Gene3D" id="3.40.1190.20">
    <property type="match status" value="1"/>
</dbReference>
<feature type="binding site" evidence="18">
    <location>
        <position position="160"/>
    </location>
    <ligand>
        <name>(6S)-NADPHX</name>
        <dbReference type="ChEBI" id="CHEBI:64076"/>
    </ligand>
</feature>
<feature type="binding site" evidence="17">
    <location>
        <begin position="415"/>
        <end position="419"/>
    </location>
    <ligand>
        <name>AMP</name>
        <dbReference type="ChEBI" id="CHEBI:456215"/>
    </ligand>
</feature>
<comment type="cofactor">
    <cofactor evidence="18 19">
        <name>K(+)</name>
        <dbReference type="ChEBI" id="CHEBI:29103"/>
    </cofactor>
    <text evidence="18 19">Binds 1 potassium ion per subunit.</text>
</comment>
<feature type="binding site" evidence="18">
    <location>
        <begin position="56"/>
        <end position="60"/>
    </location>
    <ligand>
        <name>(6S)-NADPHX</name>
        <dbReference type="ChEBI" id="CHEBI:64076"/>
    </ligand>
</feature>
<dbReference type="EMBL" id="BAMD01000001">
    <property type="protein sequence ID" value="GAF01516.1"/>
    <property type="molecule type" value="Genomic_DNA"/>
</dbReference>
<dbReference type="PROSITE" id="PS51385">
    <property type="entry name" value="YJEF_N"/>
    <property type="match status" value="1"/>
</dbReference>
<dbReference type="SUPFAM" id="SSF64153">
    <property type="entry name" value="YjeF N-terminal domain-like"/>
    <property type="match status" value="1"/>
</dbReference>
<comment type="subunit">
    <text evidence="17">Homotetramer.</text>
</comment>
<evidence type="ECO:0000259" key="21">
    <source>
        <dbReference type="PROSITE" id="PS51385"/>
    </source>
</evidence>
<dbReference type="eggNOG" id="COG0063">
    <property type="taxonomic scope" value="Bacteria"/>
</dbReference>
<dbReference type="GO" id="GO:0046496">
    <property type="term" value="P:nicotinamide nucleotide metabolic process"/>
    <property type="evidence" value="ECO:0007669"/>
    <property type="project" value="UniProtKB-UniRule"/>
</dbReference>
<feature type="binding site" evidence="18">
    <location>
        <position position="163"/>
    </location>
    <ligand>
        <name>K(+)</name>
        <dbReference type="ChEBI" id="CHEBI:29103"/>
    </ligand>
</feature>
<comment type="function">
    <text evidence="18">Catalyzes the epimerization of the S- and R-forms of NAD(P)HX, a damaged form of NAD(P)H that is a result of enzymatic or heat-dependent hydration. This is a prerequisite for the S-specific NAD(P)H-hydrate dehydratase to allow the repair of both epimers of NAD(P)HX.</text>
</comment>
<dbReference type="EC" id="4.2.1.136" evidence="19"/>
<dbReference type="GO" id="GO:0005524">
    <property type="term" value="F:ATP binding"/>
    <property type="evidence" value="ECO:0007669"/>
    <property type="project" value="UniProtKB-UniRule"/>
</dbReference>
<dbReference type="PROSITE" id="PS01050">
    <property type="entry name" value="YJEF_C_2"/>
    <property type="match status" value="1"/>
</dbReference>
<dbReference type="NCBIfam" id="TIGR00197">
    <property type="entry name" value="yjeF_nterm"/>
    <property type="match status" value="1"/>
</dbReference>
<feature type="binding site" evidence="18">
    <location>
        <begin position="131"/>
        <end position="137"/>
    </location>
    <ligand>
        <name>(6S)-NADPHX</name>
        <dbReference type="ChEBI" id="CHEBI:64076"/>
    </ligand>
</feature>
<comment type="similarity">
    <text evidence="3 19">In the N-terminal section; belongs to the NnrE/AIBP family.</text>
</comment>
<evidence type="ECO:0000256" key="16">
    <source>
        <dbReference type="ARBA" id="ARBA00049209"/>
    </source>
</evidence>
<dbReference type="PANTHER" id="PTHR12592">
    <property type="entry name" value="ATP-DEPENDENT (S)-NAD(P)H-HYDRATE DEHYDRATASE FAMILY MEMBER"/>
    <property type="match status" value="1"/>
</dbReference>
<evidence type="ECO:0000256" key="1">
    <source>
        <dbReference type="ARBA" id="ARBA00000013"/>
    </source>
</evidence>
<feature type="domain" description="YjeF C-terminal" evidence="20">
    <location>
        <begin position="230"/>
        <end position="504"/>
    </location>
</feature>
<comment type="caution">
    <text evidence="22">The sequence shown here is derived from an EMBL/GenBank/DDBJ whole genome shotgun (WGS) entry which is preliminary data.</text>
</comment>
<keyword evidence="11 18" id="KW-0413">Isomerase</keyword>